<keyword evidence="1" id="KW-0472">Membrane</keyword>
<keyword evidence="1" id="KW-1133">Transmembrane helix</keyword>
<keyword evidence="3" id="KW-1185">Reference proteome</keyword>
<dbReference type="EMBL" id="MBTF01000012">
    <property type="protein sequence ID" value="OOQ59824.1"/>
    <property type="molecule type" value="Genomic_DNA"/>
</dbReference>
<organism evidence="2 3">
    <name type="scientific">Mucilaginibacter pedocola</name>
    <dbReference type="NCBI Taxonomy" id="1792845"/>
    <lineage>
        <taxon>Bacteria</taxon>
        <taxon>Pseudomonadati</taxon>
        <taxon>Bacteroidota</taxon>
        <taxon>Sphingobacteriia</taxon>
        <taxon>Sphingobacteriales</taxon>
        <taxon>Sphingobacteriaceae</taxon>
        <taxon>Mucilaginibacter</taxon>
    </lineage>
</organism>
<evidence type="ECO:0000313" key="3">
    <source>
        <dbReference type="Proteomes" id="UP000189739"/>
    </source>
</evidence>
<reference evidence="2 3" key="1">
    <citation type="submission" date="2016-07" db="EMBL/GenBank/DDBJ databases">
        <title>Genomic analysis of zinc-resistant bacterium Mucilaginibacter pedocola TBZ30.</title>
        <authorList>
            <person name="Huang J."/>
            <person name="Tang J."/>
        </authorList>
    </citation>
    <scope>NUCLEOTIDE SEQUENCE [LARGE SCALE GENOMIC DNA]</scope>
    <source>
        <strain evidence="2 3">TBZ30</strain>
    </source>
</reference>
<accession>A0A1S9PFT9</accession>
<evidence type="ECO:0000256" key="1">
    <source>
        <dbReference type="SAM" id="Phobius"/>
    </source>
</evidence>
<dbReference type="AlphaFoldDB" id="A0A1S9PFT9"/>
<dbReference type="Proteomes" id="UP000189739">
    <property type="component" value="Unassembled WGS sequence"/>
</dbReference>
<keyword evidence="1" id="KW-0812">Transmembrane</keyword>
<comment type="caution">
    <text evidence="2">The sequence shown here is derived from an EMBL/GenBank/DDBJ whole genome shotgun (WGS) entry which is preliminary data.</text>
</comment>
<gene>
    <name evidence="2" type="ORF">BC343_06675</name>
</gene>
<protein>
    <submittedName>
        <fullName evidence="2">Uncharacterized protein</fullName>
    </submittedName>
</protein>
<sequence>MLMTFKDFQYLGPAIGVCIGWLLSGITTYLRGSREDRKVLKSILYHLLNAYALLHKLRKDNLDEAYRQIYSRIPELSGEAVEKEFLEKVKPVLIQVQAESVLQGDDLSKLREGYKESLKELSRIRPVMAYYISDSVNIDALFSILEKIIGGIAEAATGAPDPAGVAAVSKWMQPHMAEHGLKSLRSDIRYVAIRIGPLTCLDVWRILKRLNSGLSKKAIAATTARMSEMIRDISSGGGAMHQG</sequence>
<name>A0A1S9PFT9_9SPHI</name>
<evidence type="ECO:0000313" key="2">
    <source>
        <dbReference type="EMBL" id="OOQ59824.1"/>
    </source>
</evidence>
<feature type="transmembrane region" description="Helical" evidence="1">
    <location>
        <begin position="12"/>
        <end position="30"/>
    </location>
</feature>
<dbReference type="STRING" id="1792845.BC343_06675"/>
<proteinExistence type="predicted"/>